<evidence type="ECO:0000313" key="3">
    <source>
        <dbReference type="EMBL" id="CAB4900834.1"/>
    </source>
</evidence>
<dbReference type="InterPro" id="IPR009057">
    <property type="entry name" value="Homeodomain-like_sf"/>
</dbReference>
<dbReference type="EMBL" id="CAFBMK010000019">
    <property type="protein sequence ID" value="CAB4900834.1"/>
    <property type="molecule type" value="Genomic_DNA"/>
</dbReference>
<organism evidence="3">
    <name type="scientific">freshwater metagenome</name>
    <dbReference type="NCBI Taxonomy" id="449393"/>
    <lineage>
        <taxon>unclassified sequences</taxon>
        <taxon>metagenomes</taxon>
        <taxon>ecological metagenomes</taxon>
    </lineage>
</organism>
<keyword evidence="1" id="KW-0238">DNA-binding</keyword>
<proteinExistence type="predicted"/>
<dbReference type="PROSITE" id="PS50977">
    <property type="entry name" value="HTH_TETR_2"/>
    <property type="match status" value="1"/>
</dbReference>
<dbReference type="SUPFAM" id="SSF46689">
    <property type="entry name" value="Homeodomain-like"/>
    <property type="match status" value="1"/>
</dbReference>
<dbReference type="Pfam" id="PF00440">
    <property type="entry name" value="TetR_N"/>
    <property type="match status" value="1"/>
</dbReference>
<reference evidence="3" key="1">
    <citation type="submission" date="2020-05" db="EMBL/GenBank/DDBJ databases">
        <authorList>
            <person name="Chiriac C."/>
            <person name="Salcher M."/>
            <person name="Ghai R."/>
            <person name="Kavagutti S V."/>
        </authorList>
    </citation>
    <scope>NUCLEOTIDE SEQUENCE</scope>
</reference>
<name>A0A6J7G2M0_9ZZZZ</name>
<accession>A0A6J7G2M0</accession>
<dbReference type="PANTHER" id="PTHR43479:SF11">
    <property type="entry name" value="ACREF_ENVCD OPERON REPRESSOR-RELATED"/>
    <property type="match status" value="1"/>
</dbReference>
<dbReference type="AlphaFoldDB" id="A0A6J7G2M0"/>
<evidence type="ECO:0000256" key="1">
    <source>
        <dbReference type="ARBA" id="ARBA00023125"/>
    </source>
</evidence>
<sequence length="224" mass="24284">MTGASVKIRRVTAPDQAPAGRRYGGLTVEERRAERRARLEAAALQIAGTRGWAEATMTEICRVAGLTERYFYESFRTREELYGALIDDLDRELREAAFDAIAGEGLTPEDRVEGAIRAIVELYVRDPHRGRAALIEGIGVRALEEQRRRALLGLFALLAERWTAFFPDVGADAGERAVRATAIGGAVTALLSGRLDGHLQVDDDALVRTVVATVTAIAAAPLQG</sequence>
<evidence type="ECO:0000259" key="2">
    <source>
        <dbReference type="PROSITE" id="PS50977"/>
    </source>
</evidence>
<gene>
    <name evidence="3" type="ORF">UFOPK3564_00559</name>
</gene>
<dbReference type="GO" id="GO:0003677">
    <property type="term" value="F:DNA binding"/>
    <property type="evidence" value="ECO:0007669"/>
    <property type="project" value="UniProtKB-KW"/>
</dbReference>
<protein>
    <submittedName>
        <fullName evidence="3">Unannotated protein</fullName>
    </submittedName>
</protein>
<dbReference type="InterPro" id="IPR050624">
    <property type="entry name" value="HTH-type_Tx_Regulator"/>
</dbReference>
<dbReference type="PANTHER" id="PTHR43479">
    <property type="entry name" value="ACREF/ENVCD OPERON REPRESSOR-RELATED"/>
    <property type="match status" value="1"/>
</dbReference>
<dbReference type="Gene3D" id="1.10.357.10">
    <property type="entry name" value="Tetracycline Repressor, domain 2"/>
    <property type="match status" value="1"/>
</dbReference>
<dbReference type="InterPro" id="IPR001647">
    <property type="entry name" value="HTH_TetR"/>
</dbReference>
<feature type="domain" description="HTH tetR-type" evidence="2">
    <location>
        <begin position="33"/>
        <end position="93"/>
    </location>
</feature>